<gene>
    <name evidence="8" type="primary">selA</name>
    <name evidence="10" type="ORF">TDIS_0977</name>
</gene>
<dbReference type="UniPathway" id="UPA00906">
    <property type="reaction ID" value="UER00896"/>
</dbReference>
<dbReference type="Gene3D" id="3.90.1150.180">
    <property type="match status" value="1"/>
</dbReference>
<keyword evidence="11" id="KW-1185">Reference proteome</keyword>
<accession>A0A179D5I2</accession>
<evidence type="ECO:0000256" key="4">
    <source>
        <dbReference type="ARBA" id="ARBA00022898"/>
    </source>
</evidence>
<evidence type="ECO:0000256" key="9">
    <source>
        <dbReference type="PIRSR" id="PIRSR618319-50"/>
    </source>
</evidence>
<keyword evidence="2 8" id="KW-0963">Cytoplasm</keyword>
<dbReference type="HAMAP" id="MF_00423">
    <property type="entry name" value="SelA"/>
    <property type="match status" value="1"/>
</dbReference>
<comment type="catalytic activity">
    <reaction evidence="8">
        <text>L-seryl-tRNA(Sec) + selenophosphate + H(+) = L-selenocysteinyl-tRNA(Sec) + phosphate</text>
        <dbReference type="Rhea" id="RHEA:22728"/>
        <dbReference type="Rhea" id="RHEA-COMP:9742"/>
        <dbReference type="Rhea" id="RHEA-COMP:9743"/>
        <dbReference type="ChEBI" id="CHEBI:15378"/>
        <dbReference type="ChEBI" id="CHEBI:16144"/>
        <dbReference type="ChEBI" id="CHEBI:43474"/>
        <dbReference type="ChEBI" id="CHEBI:78533"/>
        <dbReference type="ChEBI" id="CHEBI:78573"/>
        <dbReference type="EC" id="2.9.1.1"/>
    </reaction>
</comment>
<evidence type="ECO:0000256" key="6">
    <source>
        <dbReference type="ARBA" id="ARBA00023266"/>
    </source>
</evidence>
<dbReference type="SUPFAM" id="SSF53383">
    <property type="entry name" value="PLP-dependent transferases"/>
    <property type="match status" value="1"/>
</dbReference>
<dbReference type="EC" id="2.9.1.1" evidence="8"/>
<dbReference type="OrthoDB" id="9787096at2"/>
<sequence length="464" mass="51665">MNEKSKLLAKIPAVHVLAERLAKSTPGLPKVFYTRTARLTTERLRKEIIEGRKASLSEEEVLRLAEGILAEESRPHLRPVVNATGVVVHTNLGRSPLAEEALEEIVAVARRYSNLEYRLSEGRRGSRYEHVVGLLRELTGAEEALVVNNNAAAVLITLNTLAKDKEVIVSRGELVEIGGSFRMPEVMAWAGCRLREVGTTNRTHLKDYEAAINENTALLMKVHRSNFAVVGFAKEVSGKELVELGRRYGIPVVEDLGSGCLVDFSRYGLRKEPTVQEIVRTGVEVVTFSGDKLLGAPQAGIIVGRKELVERIRQNPLNRALRIDKLTLAGLEATLRLYLDENLALERIPTLRMIFLSTEEAKRRAQRLKRMLVKASLPGFKFEVVPTVCRTGGGALPIADLDSFAVAVESEKFSPEELHEKLRTGDPPVVGRIEEDRFLLEVRTVFPEEFPLVVEAFRRLCENA</sequence>
<evidence type="ECO:0000256" key="8">
    <source>
        <dbReference type="HAMAP-Rule" id="MF_00423"/>
    </source>
</evidence>
<evidence type="ECO:0000256" key="1">
    <source>
        <dbReference type="ARBA" id="ARBA00001933"/>
    </source>
</evidence>
<dbReference type="Pfam" id="PF03841">
    <property type="entry name" value="SelA"/>
    <property type="match status" value="1"/>
</dbReference>
<evidence type="ECO:0000256" key="3">
    <source>
        <dbReference type="ARBA" id="ARBA00022679"/>
    </source>
</evidence>
<comment type="pathway">
    <text evidence="8">Aminoacyl-tRNA biosynthesis; selenocysteinyl-tRNA(Sec) biosynthesis; selenocysteinyl-tRNA(Sec) from L-seryl-tRNA(Sec) (bacterial route): step 1/1.</text>
</comment>
<dbReference type="GO" id="GO:0004125">
    <property type="term" value="F:L-seryl-tRNA(Sec) selenium transferase activity"/>
    <property type="evidence" value="ECO:0007669"/>
    <property type="project" value="UniProtKB-UniRule"/>
</dbReference>
<dbReference type="RefSeq" id="WP_068669877.1">
    <property type="nucleotide sequence ID" value="NZ_LWLG01000004.1"/>
</dbReference>
<comment type="cofactor">
    <cofactor evidence="1 8 9">
        <name>pyridoxal 5'-phosphate</name>
        <dbReference type="ChEBI" id="CHEBI:597326"/>
    </cofactor>
</comment>
<dbReference type="GO" id="GO:0005737">
    <property type="term" value="C:cytoplasm"/>
    <property type="evidence" value="ECO:0007669"/>
    <property type="project" value="UniProtKB-SubCell"/>
</dbReference>
<feature type="modified residue" description="N6-(pyridoxal phosphate)lysine" evidence="8 9">
    <location>
        <position position="292"/>
    </location>
</feature>
<proteinExistence type="inferred from homology"/>
<comment type="function">
    <text evidence="8">Converts seryl-tRNA(Sec) to selenocysteinyl-tRNA(Sec) required for selenoprotein biosynthesis.</text>
</comment>
<evidence type="ECO:0000256" key="5">
    <source>
        <dbReference type="ARBA" id="ARBA00022917"/>
    </source>
</evidence>
<evidence type="ECO:0000313" key="10">
    <source>
        <dbReference type="EMBL" id="OAQ21051.1"/>
    </source>
</evidence>
<evidence type="ECO:0000256" key="7">
    <source>
        <dbReference type="ARBA" id="ARBA00044507"/>
    </source>
</evidence>
<dbReference type="PATRIC" id="fig|999894.6.peg.968"/>
<evidence type="ECO:0000256" key="2">
    <source>
        <dbReference type="ARBA" id="ARBA00022490"/>
    </source>
</evidence>
<reference evidence="10 11" key="1">
    <citation type="submission" date="2016-04" db="EMBL/GenBank/DDBJ databases">
        <title>Genome analysis of Thermosulfurimonas dismutans, the first thermophilic sulfur-disproportionating bacterium of the phylum Thermodesulfobacteria.</title>
        <authorList>
            <person name="Mardanov A.V."/>
            <person name="Beletsky A.V."/>
            <person name="Kadnikov V.V."/>
            <person name="Slobodkin A.I."/>
            <person name="Ravin N.V."/>
        </authorList>
    </citation>
    <scope>NUCLEOTIDE SEQUENCE [LARGE SCALE GENOMIC DNA]</scope>
    <source>
        <strain evidence="10 11">S95</strain>
    </source>
</reference>
<comment type="subcellular location">
    <subcellularLocation>
        <location evidence="8">Cytoplasm</location>
    </subcellularLocation>
</comment>
<dbReference type="Proteomes" id="UP000078390">
    <property type="component" value="Unassembled WGS sequence"/>
</dbReference>
<dbReference type="FunFam" id="3.40.640.10:FF:000028">
    <property type="entry name" value="L-seryl-tRNA(Sec) selenium transferase"/>
    <property type="match status" value="1"/>
</dbReference>
<comment type="similarity">
    <text evidence="7 8">Belongs to the SelA family.</text>
</comment>
<dbReference type="GO" id="GO:0001514">
    <property type="term" value="P:selenocysteine incorporation"/>
    <property type="evidence" value="ECO:0007669"/>
    <property type="project" value="UniProtKB-UniRule"/>
</dbReference>
<dbReference type="InterPro" id="IPR018319">
    <property type="entry name" value="SelA-like"/>
</dbReference>
<dbReference type="PANTHER" id="PTHR32328">
    <property type="entry name" value="L-SERYL-TRNA(SEC) SELENIUM TRANSFERASE"/>
    <property type="match status" value="1"/>
</dbReference>
<dbReference type="AlphaFoldDB" id="A0A179D5I2"/>
<dbReference type="PANTHER" id="PTHR32328:SF0">
    <property type="entry name" value="L-SERYL-TRNA(SEC) SELENIUM TRANSFERASE"/>
    <property type="match status" value="1"/>
</dbReference>
<dbReference type="NCBIfam" id="TIGR00474">
    <property type="entry name" value="selA"/>
    <property type="match status" value="1"/>
</dbReference>
<dbReference type="GO" id="GO:0001717">
    <property type="term" value="P:conversion of seryl-tRNAsec to selenocys-tRNAsec"/>
    <property type="evidence" value="ECO:0007669"/>
    <property type="project" value="UniProtKB-UniRule"/>
</dbReference>
<protein>
    <recommendedName>
        <fullName evidence="8">L-seryl-tRNA(Sec) selenium transferase</fullName>
        <ecNumber evidence="8">2.9.1.1</ecNumber>
    </recommendedName>
    <alternativeName>
        <fullName evidence="8">Selenocysteine synthase</fullName>
        <shortName evidence="8">Sec synthase</shortName>
    </alternativeName>
    <alternativeName>
        <fullName evidence="8">Selenocysteinyl-tRNA(Sec) synthase</fullName>
    </alternativeName>
</protein>
<dbReference type="InterPro" id="IPR004534">
    <property type="entry name" value="SelA_trans"/>
</dbReference>
<keyword evidence="5 8" id="KW-0648">Protein biosynthesis</keyword>
<keyword evidence="3 8" id="KW-0808">Transferase</keyword>
<dbReference type="InterPro" id="IPR015421">
    <property type="entry name" value="PyrdxlP-dep_Trfase_major"/>
</dbReference>
<keyword evidence="6 8" id="KW-0711">Selenium</keyword>
<dbReference type="STRING" id="999894.TDIS_0977"/>
<organism evidence="10 11">
    <name type="scientific">Thermosulfurimonas dismutans</name>
    <dbReference type="NCBI Taxonomy" id="999894"/>
    <lineage>
        <taxon>Bacteria</taxon>
        <taxon>Pseudomonadati</taxon>
        <taxon>Thermodesulfobacteriota</taxon>
        <taxon>Thermodesulfobacteria</taxon>
        <taxon>Thermodesulfobacteriales</taxon>
        <taxon>Thermodesulfobacteriaceae</taxon>
        <taxon>Thermosulfurimonas</taxon>
    </lineage>
</organism>
<comment type="caution">
    <text evidence="10">The sequence shown here is derived from an EMBL/GenBank/DDBJ whole genome shotgun (WGS) entry which is preliminary data.</text>
</comment>
<dbReference type="Gene3D" id="3.40.640.10">
    <property type="entry name" value="Type I PLP-dependent aspartate aminotransferase-like (Major domain)"/>
    <property type="match status" value="1"/>
</dbReference>
<dbReference type="InterPro" id="IPR015424">
    <property type="entry name" value="PyrdxlP-dep_Trfase"/>
</dbReference>
<keyword evidence="4 8" id="KW-0663">Pyridoxal phosphate</keyword>
<evidence type="ECO:0000313" key="11">
    <source>
        <dbReference type="Proteomes" id="UP000078390"/>
    </source>
</evidence>
<dbReference type="EMBL" id="LWLG01000004">
    <property type="protein sequence ID" value="OAQ21051.1"/>
    <property type="molecule type" value="Genomic_DNA"/>
</dbReference>
<name>A0A179D5I2_9BACT</name>